<reference evidence="2" key="2">
    <citation type="submission" date="2019-09" db="EMBL/GenBank/DDBJ databases">
        <title>Complete genome sequencing of four Arcobacter species reveals a diverse suite of mobile elements.</title>
        <authorList>
            <person name="On S.L.W."/>
            <person name="Miller W.G."/>
            <person name="Biggs P."/>
            <person name="Cornelius A."/>
            <person name="Vandamme P."/>
        </authorList>
    </citation>
    <scope>NUCLEOTIDE SEQUENCE [LARGE SCALE GENOMIC DNA]</scope>
    <source>
        <strain evidence="2">LMG 26638</strain>
    </source>
</reference>
<reference evidence="1 2" key="1">
    <citation type="submission" date="2019-09" db="EMBL/GenBank/DDBJ databases">
        <title>Complete genome sequencing of four Arcobacter species reveals a diverse suite of mobile elements.</title>
        <authorList>
            <person name="Miller W.G."/>
            <person name="Yee E."/>
            <person name="Bono J.L."/>
        </authorList>
    </citation>
    <scope>NUCLEOTIDE SEQUENCE [LARGE SCALE GENOMIC DNA]</scope>
    <source>
        <strain evidence="1 2">LMG 26638</strain>
    </source>
</reference>
<dbReference type="KEGG" id="apai:APAC_1983"/>
<dbReference type="Proteomes" id="UP000322726">
    <property type="component" value="Chromosome"/>
</dbReference>
<gene>
    <name evidence="1" type="ORF">APAC_1983</name>
</gene>
<proteinExistence type="predicted"/>
<protein>
    <submittedName>
        <fullName evidence="1">Uncharacterized protein</fullName>
    </submittedName>
</protein>
<evidence type="ECO:0000313" key="1">
    <source>
        <dbReference type="EMBL" id="QEP35055.1"/>
    </source>
</evidence>
<dbReference type="AlphaFoldDB" id="A0A5C2HBZ4"/>
<dbReference type="RefSeq" id="WP_188353780.1">
    <property type="nucleotide sequence ID" value="NZ_BMEF01000042.1"/>
</dbReference>
<keyword evidence="2" id="KW-1185">Reference proteome</keyword>
<accession>A0A5C2HBZ4</accession>
<organism evidence="1 2">
    <name type="scientific">Malaciobacter pacificus</name>
    <dbReference type="NCBI Taxonomy" id="1080223"/>
    <lineage>
        <taxon>Bacteria</taxon>
        <taxon>Pseudomonadati</taxon>
        <taxon>Campylobacterota</taxon>
        <taxon>Epsilonproteobacteria</taxon>
        <taxon>Campylobacterales</taxon>
        <taxon>Arcobacteraceae</taxon>
        <taxon>Malaciobacter</taxon>
    </lineage>
</organism>
<sequence>MYELVFMVFTVSTFSIPILVYLITKDLNKIDKRNKSQEILFELNLIDSLNKKR</sequence>
<name>A0A5C2HBZ4_9BACT</name>
<dbReference type="EMBL" id="CP035928">
    <property type="protein sequence ID" value="QEP35055.1"/>
    <property type="molecule type" value="Genomic_DNA"/>
</dbReference>
<evidence type="ECO:0000313" key="2">
    <source>
        <dbReference type="Proteomes" id="UP000322726"/>
    </source>
</evidence>
<reference evidence="1 2" key="3">
    <citation type="submission" date="2019-09" db="EMBL/GenBank/DDBJ databases">
        <title>Taxonomic note: a critical rebuttal of the proposed division of the genus Arcobacter into six genera, emended descriptions of Arcobacter anaerophilus and the genus Arcobacter, and an assessment of genus-level boundaries for Epsilonproteobacteria using in silico genomic comparator tools.</title>
        <authorList>
            <person name="On S.L.W."/>
            <person name="Miller W.G."/>
            <person name="Biggs P."/>
            <person name="Cornelius A."/>
            <person name="Vandamme P."/>
        </authorList>
    </citation>
    <scope>NUCLEOTIDE SEQUENCE [LARGE SCALE GENOMIC DNA]</scope>
    <source>
        <strain evidence="1 2">LMG 26638</strain>
    </source>
</reference>